<evidence type="ECO:0000256" key="4">
    <source>
        <dbReference type="ARBA" id="ARBA00022679"/>
    </source>
</evidence>
<dbReference type="UniPathway" id="UPA00242"/>
<evidence type="ECO:0000256" key="7">
    <source>
        <dbReference type="ARBA" id="ARBA00022840"/>
    </source>
</evidence>
<evidence type="ECO:0000256" key="11">
    <source>
        <dbReference type="ARBA" id="ARBA00048160"/>
    </source>
</evidence>
<keyword evidence="4 14" id="KW-0808">Transferase</keyword>
<comment type="pathway">
    <text evidence="2">Carbohydrate metabolism; hexose metabolism.</text>
</comment>
<feature type="domain" description="Hexokinase N-terminal" evidence="15">
    <location>
        <begin position="12"/>
        <end position="206"/>
    </location>
</feature>
<evidence type="ECO:0000256" key="8">
    <source>
        <dbReference type="ARBA" id="ARBA00023152"/>
    </source>
</evidence>
<dbReference type="RefSeq" id="XP_023172068.1">
    <property type="nucleotide sequence ID" value="XM_023316300.2"/>
</dbReference>
<dbReference type="GO" id="GO:0005536">
    <property type="term" value="F:D-glucose binding"/>
    <property type="evidence" value="ECO:0007669"/>
    <property type="project" value="InterPro"/>
</dbReference>
<dbReference type="GO" id="GO:0006006">
    <property type="term" value="P:glucose metabolic process"/>
    <property type="evidence" value="ECO:0007669"/>
    <property type="project" value="TreeGrafter"/>
</dbReference>
<comment type="similarity">
    <text evidence="3 14">Belongs to the hexokinase family.</text>
</comment>
<evidence type="ECO:0000313" key="18">
    <source>
        <dbReference type="RefSeq" id="XP_023172068.1"/>
    </source>
</evidence>
<dbReference type="CDD" id="cd24019">
    <property type="entry name" value="ASKHA_NBD_HK_meta"/>
    <property type="match status" value="1"/>
</dbReference>
<comment type="catalytic activity">
    <reaction evidence="9">
        <text>a D-hexose + ATP = a D-hexose 6-phosphate + ADP + H(+)</text>
        <dbReference type="Rhea" id="RHEA:22740"/>
        <dbReference type="ChEBI" id="CHEBI:4194"/>
        <dbReference type="ChEBI" id="CHEBI:15378"/>
        <dbReference type="ChEBI" id="CHEBI:30616"/>
        <dbReference type="ChEBI" id="CHEBI:229467"/>
        <dbReference type="ChEBI" id="CHEBI:456216"/>
        <dbReference type="EC" id="2.7.1.1"/>
    </reaction>
    <physiologicalReaction direction="left-to-right" evidence="9">
        <dbReference type="Rhea" id="RHEA:22741"/>
    </physiologicalReaction>
</comment>
<dbReference type="FunFam" id="3.40.367.20:FF:000005">
    <property type="entry name" value="Phosphotransferase"/>
    <property type="match status" value="1"/>
</dbReference>
<evidence type="ECO:0000259" key="15">
    <source>
        <dbReference type="Pfam" id="PF00349"/>
    </source>
</evidence>
<evidence type="ECO:0000256" key="12">
    <source>
        <dbReference type="ARBA" id="ARBA00050361"/>
    </source>
</evidence>
<dbReference type="PROSITE" id="PS51748">
    <property type="entry name" value="HEXOKINASE_2"/>
    <property type="match status" value="1"/>
</dbReference>
<dbReference type="Gene3D" id="3.40.367.20">
    <property type="match status" value="1"/>
</dbReference>
<dbReference type="InterPro" id="IPR019807">
    <property type="entry name" value="Hexokinase_BS"/>
</dbReference>
<evidence type="ECO:0000256" key="10">
    <source>
        <dbReference type="ARBA" id="ARBA00047905"/>
    </source>
</evidence>
<dbReference type="AlphaFoldDB" id="A0A6J1M5D9"/>
<dbReference type="Pfam" id="PF00349">
    <property type="entry name" value="Hexokinase_1"/>
    <property type="match status" value="1"/>
</dbReference>
<dbReference type="OMA" id="YHPNCRI"/>
<dbReference type="GO" id="GO:0008865">
    <property type="term" value="F:fructokinase activity"/>
    <property type="evidence" value="ECO:0007669"/>
    <property type="project" value="TreeGrafter"/>
</dbReference>
<dbReference type="UniPathway" id="UPA00109">
    <property type="reaction ID" value="UER00180"/>
</dbReference>
<dbReference type="KEGG" id="dhe:111600255"/>
<keyword evidence="6 14" id="KW-0418">Kinase</keyword>
<evidence type="ECO:0000256" key="3">
    <source>
        <dbReference type="ARBA" id="ARBA00009225"/>
    </source>
</evidence>
<dbReference type="GO" id="GO:0006096">
    <property type="term" value="P:glycolytic process"/>
    <property type="evidence" value="ECO:0007669"/>
    <property type="project" value="UniProtKB-UniPathway"/>
</dbReference>
<dbReference type="Proteomes" id="UP000504633">
    <property type="component" value="Unplaced"/>
</dbReference>
<dbReference type="InterPro" id="IPR043129">
    <property type="entry name" value="ATPase_NBD"/>
</dbReference>
<evidence type="ECO:0000256" key="6">
    <source>
        <dbReference type="ARBA" id="ARBA00022777"/>
    </source>
</evidence>
<dbReference type="InterPro" id="IPR022672">
    <property type="entry name" value="Hexokinase_N"/>
</dbReference>
<comment type="catalytic activity">
    <reaction evidence="12">
        <text>D-mannose + ATP = D-mannose 6-phosphate + ADP + H(+)</text>
        <dbReference type="Rhea" id="RHEA:11028"/>
        <dbReference type="ChEBI" id="CHEBI:4208"/>
        <dbReference type="ChEBI" id="CHEBI:15378"/>
        <dbReference type="ChEBI" id="CHEBI:30616"/>
        <dbReference type="ChEBI" id="CHEBI:58735"/>
        <dbReference type="ChEBI" id="CHEBI:456216"/>
        <dbReference type="EC" id="2.7.1.1"/>
    </reaction>
    <physiologicalReaction direction="left-to-right" evidence="12">
        <dbReference type="Rhea" id="RHEA:11029"/>
    </physiologicalReaction>
</comment>
<sequence>MDEIQTLYPEAYRICQQFAIDQNRMEEIIHRMTREMTMGLAKDTHPRATMKCFVTYVQDLPTGRERGNYLALDLGGTNFRVLLVNLESESTVHIDGQTYGISKSVMEGPGIKLFDFIAQCLSDFCKDHKLESANLPLGFTFSFPCKQVGIDNGTLVAWTKGFKSEGVVNKNVVELLRDAIARRGDLKVKVVAILNDTTGTLMSCAFHKPNCKIGMIVGTGSNACYVEKTSNVEMLPGYQTSQKPYMIINCEWGAFGDNGVLDFIRTRYDIEVDNFSINPKKQVYEKCISGMYMGELVRNIIVELMDKDVLFKGVKSKGLHERGKFETRFITEIESDEPGRFRNAAMVMDSLGIRTSNEKDLMCLRYICETVSTRSAKLAACGLVCLIRKMNVKDLSVGIDGSVYRFHPHYHRLLMENMNLLLNGTVRYELVLSEDGSGRGAALIAAVCARD</sequence>
<accession>A0A6J1M5D9</accession>
<comment type="catalytic activity">
    <reaction evidence="10">
        <text>D-fructose + ATP = D-fructose 6-phosphate + ADP + H(+)</text>
        <dbReference type="Rhea" id="RHEA:16125"/>
        <dbReference type="ChEBI" id="CHEBI:15378"/>
        <dbReference type="ChEBI" id="CHEBI:30616"/>
        <dbReference type="ChEBI" id="CHEBI:37721"/>
        <dbReference type="ChEBI" id="CHEBI:61527"/>
        <dbReference type="ChEBI" id="CHEBI:456216"/>
        <dbReference type="EC" id="2.7.1.1"/>
    </reaction>
    <physiologicalReaction direction="left-to-right" evidence="10">
        <dbReference type="Rhea" id="RHEA:16126"/>
    </physiologicalReaction>
</comment>
<dbReference type="InterPro" id="IPR001312">
    <property type="entry name" value="Hexokinase"/>
</dbReference>
<feature type="domain" description="Hexokinase C-terminal" evidence="16">
    <location>
        <begin position="212"/>
        <end position="447"/>
    </location>
</feature>
<dbReference type="FunFam" id="3.30.420.40:FF:000095">
    <property type="entry name" value="Phosphotransferase"/>
    <property type="match status" value="1"/>
</dbReference>
<dbReference type="GO" id="GO:0004340">
    <property type="term" value="F:glucokinase activity"/>
    <property type="evidence" value="ECO:0007669"/>
    <property type="project" value="TreeGrafter"/>
</dbReference>
<gene>
    <name evidence="18" type="primary">LOC111600255</name>
</gene>
<evidence type="ECO:0000256" key="1">
    <source>
        <dbReference type="ARBA" id="ARBA00004888"/>
    </source>
</evidence>
<evidence type="ECO:0000256" key="14">
    <source>
        <dbReference type="RuleBase" id="RU362007"/>
    </source>
</evidence>
<dbReference type="SUPFAM" id="SSF53067">
    <property type="entry name" value="Actin-like ATPase domain"/>
    <property type="match status" value="2"/>
</dbReference>
<dbReference type="PANTHER" id="PTHR19443:SF16">
    <property type="entry name" value="HEXOKINASE TYPE 1-RELATED"/>
    <property type="match status" value="1"/>
</dbReference>
<dbReference type="PANTHER" id="PTHR19443">
    <property type="entry name" value="HEXOKINASE"/>
    <property type="match status" value="1"/>
</dbReference>
<dbReference type="GO" id="GO:0005829">
    <property type="term" value="C:cytosol"/>
    <property type="evidence" value="ECO:0007669"/>
    <property type="project" value="TreeGrafter"/>
</dbReference>
<dbReference type="Pfam" id="PF03727">
    <property type="entry name" value="Hexokinase_2"/>
    <property type="match status" value="1"/>
</dbReference>
<dbReference type="PROSITE" id="PS00378">
    <property type="entry name" value="HEXOKINASE_1"/>
    <property type="match status" value="1"/>
</dbReference>
<comment type="pathway">
    <text evidence="1">Carbohydrate degradation; glycolysis; D-glyceraldehyde 3-phosphate and glycerone phosphate from D-glucose: step 1/4.</text>
</comment>
<comment type="catalytic activity">
    <reaction evidence="11">
        <text>D-glucose + ATP = D-glucose 6-phosphate + ADP + H(+)</text>
        <dbReference type="Rhea" id="RHEA:17825"/>
        <dbReference type="ChEBI" id="CHEBI:4167"/>
        <dbReference type="ChEBI" id="CHEBI:15378"/>
        <dbReference type="ChEBI" id="CHEBI:30616"/>
        <dbReference type="ChEBI" id="CHEBI:61548"/>
        <dbReference type="ChEBI" id="CHEBI:456216"/>
        <dbReference type="EC" id="2.7.1.1"/>
    </reaction>
    <physiologicalReaction direction="left-to-right" evidence="11">
        <dbReference type="Rhea" id="RHEA:17826"/>
    </physiologicalReaction>
</comment>
<dbReference type="GO" id="GO:0005524">
    <property type="term" value="F:ATP binding"/>
    <property type="evidence" value="ECO:0007669"/>
    <property type="project" value="UniProtKB-UniRule"/>
</dbReference>
<keyword evidence="5 14" id="KW-0547">Nucleotide-binding</keyword>
<keyword evidence="7 14" id="KW-0067">ATP-binding</keyword>
<evidence type="ECO:0000256" key="5">
    <source>
        <dbReference type="ARBA" id="ARBA00022741"/>
    </source>
</evidence>
<dbReference type="EC" id="2.7.1.-" evidence="14"/>
<name>A0A6J1M5D9_DROHY</name>
<evidence type="ECO:0000256" key="13">
    <source>
        <dbReference type="ARBA" id="ARBA00059457"/>
    </source>
</evidence>
<dbReference type="OrthoDB" id="419537at2759"/>
<dbReference type="GO" id="GO:0005739">
    <property type="term" value="C:mitochondrion"/>
    <property type="evidence" value="ECO:0007669"/>
    <property type="project" value="TreeGrafter"/>
</dbReference>
<dbReference type="PRINTS" id="PR00475">
    <property type="entry name" value="HEXOKINASE"/>
</dbReference>
<evidence type="ECO:0000259" key="16">
    <source>
        <dbReference type="Pfam" id="PF03727"/>
    </source>
</evidence>
<comment type="function">
    <text evidence="13">Catalyzes the phosphorylation of various hexoses to hexose 6-phosphate.</text>
</comment>
<reference evidence="18" key="1">
    <citation type="submission" date="2025-08" db="UniProtKB">
        <authorList>
            <consortium name="RefSeq"/>
        </authorList>
    </citation>
    <scope>IDENTIFICATION</scope>
    <source>
        <strain evidence="18">15085-1641.00</strain>
        <tissue evidence="18">Whole body</tissue>
    </source>
</reference>
<dbReference type="InterPro" id="IPR022673">
    <property type="entry name" value="Hexokinase_C"/>
</dbReference>
<dbReference type="GO" id="GO:0001678">
    <property type="term" value="P:intracellular glucose homeostasis"/>
    <property type="evidence" value="ECO:0007669"/>
    <property type="project" value="InterPro"/>
</dbReference>
<organism evidence="17 18">
    <name type="scientific">Drosophila hydei</name>
    <name type="common">Fruit fly</name>
    <dbReference type="NCBI Taxonomy" id="7224"/>
    <lineage>
        <taxon>Eukaryota</taxon>
        <taxon>Metazoa</taxon>
        <taxon>Ecdysozoa</taxon>
        <taxon>Arthropoda</taxon>
        <taxon>Hexapoda</taxon>
        <taxon>Insecta</taxon>
        <taxon>Pterygota</taxon>
        <taxon>Neoptera</taxon>
        <taxon>Endopterygota</taxon>
        <taxon>Diptera</taxon>
        <taxon>Brachycera</taxon>
        <taxon>Muscomorpha</taxon>
        <taxon>Ephydroidea</taxon>
        <taxon>Drosophilidae</taxon>
        <taxon>Drosophila</taxon>
    </lineage>
</organism>
<protein>
    <recommendedName>
        <fullName evidence="14">Phosphotransferase</fullName>
        <ecNumber evidence="14">2.7.1.-</ecNumber>
    </recommendedName>
</protein>
<evidence type="ECO:0000313" key="17">
    <source>
        <dbReference type="Proteomes" id="UP000504633"/>
    </source>
</evidence>
<keyword evidence="17" id="KW-1185">Reference proteome</keyword>
<evidence type="ECO:0000256" key="2">
    <source>
        <dbReference type="ARBA" id="ARBA00005028"/>
    </source>
</evidence>
<keyword evidence="8 14" id="KW-0324">Glycolysis</keyword>
<proteinExistence type="inferred from homology"/>
<dbReference type="Gene3D" id="3.30.420.40">
    <property type="match status" value="1"/>
</dbReference>
<evidence type="ECO:0000256" key="9">
    <source>
        <dbReference type="ARBA" id="ARBA00044613"/>
    </source>
</evidence>
<dbReference type="GeneID" id="111600255"/>